<evidence type="ECO:0000313" key="2">
    <source>
        <dbReference type="EMBL" id="XCM80139.1"/>
    </source>
</evidence>
<dbReference type="PRINTS" id="PR00364">
    <property type="entry name" value="DISEASERSIST"/>
</dbReference>
<dbReference type="Pfam" id="PF13424">
    <property type="entry name" value="TPR_12"/>
    <property type="match status" value="6"/>
</dbReference>
<dbReference type="PANTHER" id="PTHR46082:SF6">
    <property type="entry name" value="AAA+ ATPASE DOMAIN-CONTAINING PROTEIN-RELATED"/>
    <property type="match status" value="1"/>
</dbReference>
<organism evidence="2">
    <name type="scientific">Kitasatospora camelliae</name>
    <dbReference type="NCBI Taxonomy" id="3156397"/>
    <lineage>
        <taxon>Bacteria</taxon>
        <taxon>Bacillati</taxon>
        <taxon>Actinomycetota</taxon>
        <taxon>Actinomycetes</taxon>
        <taxon>Kitasatosporales</taxon>
        <taxon>Streptomycetaceae</taxon>
        <taxon>Kitasatospora</taxon>
    </lineage>
</organism>
<dbReference type="Gene3D" id="3.40.50.300">
    <property type="entry name" value="P-loop containing nucleotide triphosphate hydrolases"/>
    <property type="match status" value="1"/>
</dbReference>
<dbReference type="EMBL" id="CP159872">
    <property type="protein sequence ID" value="XCM80139.1"/>
    <property type="molecule type" value="Genomic_DNA"/>
</dbReference>
<dbReference type="AlphaFoldDB" id="A0AAU8JYE4"/>
<dbReference type="KEGG" id="kcm:ABWK59_15010"/>
<dbReference type="InterPro" id="IPR002182">
    <property type="entry name" value="NB-ARC"/>
</dbReference>
<dbReference type="InterPro" id="IPR019734">
    <property type="entry name" value="TPR_rpt"/>
</dbReference>
<protein>
    <submittedName>
        <fullName evidence="2">FxSxx-COOH system tetratricopeptide repeat protein</fullName>
    </submittedName>
</protein>
<dbReference type="Pfam" id="PF00931">
    <property type="entry name" value="NB-ARC"/>
    <property type="match status" value="1"/>
</dbReference>
<dbReference type="SUPFAM" id="SSF52540">
    <property type="entry name" value="P-loop containing nucleoside triphosphate hydrolases"/>
    <property type="match status" value="1"/>
</dbReference>
<dbReference type="Gene3D" id="1.25.40.10">
    <property type="entry name" value="Tetratricopeptide repeat domain"/>
    <property type="match status" value="3"/>
</dbReference>
<dbReference type="PANTHER" id="PTHR46082">
    <property type="entry name" value="ATP/GTP-BINDING PROTEIN-RELATED"/>
    <property type="match status" value="1"/>
</dbReference>
<gene>
    <name evidence="2" type="primary">fxsT</name>
    <name evidence="2" type="ORF">ABWK59_15010</name>
</gene>
<name>A0AAU8JYE4_9ACTN</name>
<sequence>MTSPYYEAAGTGAVAAQNIGTAITGPVTGLPAEILTAARDVPAPPSLTNLPPYPLCLGRKDTIAWLRDTLAENSGTAITQVSTVHGLGGIGKTTLALAYAHRHRRDYNLIWWINADSPTRLEQSLADLALRLLPAWAGKASQGEQAAWAMAWLQWHPGWLLVFDNVENPADLDRYLGALDCGHHLITSRRTAGWSRTIRTYPLGTLDLDEAAELICTHAFTDGTPTARELQDARALAADLGHLPLALEQAGAYLRQNPTISIDAYRRRLATKLDKAADGIDAERTIARIWTQTLHALTTRNPHAVEILRTLAWLAPDNIPIALLETPDDDNDDLHEALGLLGAYSMATVTRHTVSVHRLLQAVLRSTAPAEPDGVPTGRHAAEEALLRAIGPRPLPETGSAATWDALMPQLIALATTRPTGHNNDRAAGLYSTAAQHLHMQGHEARAIPLQRAAVAQCEQVLGDTHPDTLASRNNLAYTYRAAGDLARAIPLFETTLTQYEQVLGDTHPDTLTGRGNLAGAYLEAGDLARAIPLFETTLTQYEQVLGDTHPDTLSSRGNLAGAYQAAGNLTRAIPLLETTLTQREQVLGDTHPNTLTSRGNLASAYQEAGDLARAIPLYETNLTQREQVLGDTHPNTLTSRGNLAGAYRAAGSLARAIPLFETTLTQREQVLGDTHPDTLSSRGNLAGAYRAAGSLARAIPLFETTLAQREQVLGDTHPDTLGSRNNLAGAYQEAGDLTRAIPLYETNLTQCEQVLGDTHPNTLTSRGNLAGAYRAAGNLTRAIPLFETTLAQREQVLGDTHPDTLTSRNNLASAYQEAGDLTRAIPLFETTLAQCEQVLGDTHPDTLSSRGNLAGAYRAAGDLTRAIPLLETTLTQCEQVLGDTHPDTLTSRGNLASAYRAAGNLTRAIPLLETTLTQREQVLGDTHPDTLAVRANLAHARDSQQ</sequence>
<feature type="domain" description="NB-ARC" evidence="1">
    <location>
        <begin position="62"/>
        <end position="178"/>
    </location>
</feature>
<proteinExistence type="predicted"/>
<evidence type="ECO:0000259" key="1">
    <source>
        <dbReference type="Pfam" id="PF00931"/>
    </source>
</evidence>
<dbReference type="NCBIfam" id="NF040586">
    <property type="entry name" value="FxSxx_TPR"/>
    <property type="match status" value="1"/>
</dbReference>
<dbReference type="GO" id="GO:0043531">
    <property type="term" value="F:ADP binding"/>
    <property type="evidence" value="ECO:0007669"/>
    <property type="project" value="InterPro"/>
</dbReference>
<dbReference type="RefSeq" id="WP_354641079.1">
    <property type="nucleotide sequence ID" value="NZ_CP159872.1"/>
</dbReference>
<dbReference type="InterPro" id="IPR027417">
    <property type="entry name" value="P-loop_NTPase"/>
</dbReference>
<accession>A0AAU8JYE4</accession>
<dbReference type="SUPFAM" id="SSF48452">
    <property type="entry name" value="TPR-like"/>
    <property type="match status" value="3"/>
</dbReference>
<dbReference type="InterPro" id="IPR011990">
    <property type="entry name" value="TPR-like_helical_dom_sf"/>
</dbReference>
<reference evidence="2" key="1">
    <citation type="submission" date="2024-06" db="EMBL/GenBank/DDBJ databases">
        <title>The genome sequences of Kitasatospora sp. strain HUAS MG31.</title>
        <authorList>
            <person name="Mo P."/>
        </authorList>
    </citation>
    <scope>NUCLEOTIDE SEQUENCE</scope>
    <source>
        <strain evidence="2">HUAS MG31</strain>
    </source>
</reference>
<dbReference type="InterPro" id="IPR053137">
    <property type="entry name" value="NLR-like"/>
</dbReference>
<dbReference type="SMART" id="SM00028">
    <property type="entry name" value="TPR"/>
    <property type="match status" value="11"/>
</dbReference>